<dbReference type="OrthoDB" id="9046151at2"/>
<gene>
    <name evidence="7" type="ORF">EAH80_28150</name>
</gene>
<dbReference type="InterPro" id="IPR030678">
    <property type="entry name" value="Peptide/Ni-bd"/>
</dbReference>
<keyword evidence="8" id="KW-1185">Reference proteome</keyword>
<accession>A0A502DS46</accession>
<dbReference type="InterPro" id="IPR000914">
    <property type="entry name" value="SBP_5_dom"/>
</dbReference>
<evidence type="ECO:0000256" key="1">
    <source>
        <dbReference type="ARBA" id="ARBA00004196"/>
    </source>
</evidence>
<evidence type="ECO:0000256" key="2">
    <source>
        <dbReference type="ARBA" id="ARBA00005695"/>
    </source>
</evidence>
<evidence type="ECO:0000256" key="5">
    <source>
        <dbReference type="SAM" id="SignalP"/>
    </source>
</evidence>
<proteinExistence type="inferred from homology"/>
<feature type="chain" id="PRO_5021306364" evidence="5">
    <location>
        <begin position="23"/>
        <end position="549"/>
    </location>
</feature>
<evidence type="ECO:0000313" key="8">
    <source>
        <dbReference type="Proteomes" id="UP000320095"/>
    </source>
</evidence>
<dbReference type="RefSeq" id="WP_140698897.1">
    <property type="nucleotide sequence ID" value="NZ_RCZG01000019.1"/>
</dbReference>
<comment type="subcellular location">
    <subcellularLocation>
        <location evidence="1">Cell envelope</location>
    </subcellularLocation>
</comment>
<dbReference type="Gene3D" id="3.10.105.10">
    <property type="entry name" value="Dipeptide-binding Protein, Domain 3"/>
    <property type="match status" value="1"/>
</dbReference>
<keyword evidence="4 5" id="KW-0732">Signal</keyword>
<comment type="caution">
    <text evidence="7">The sequence shown here is derived from an EMBL/GenBank/DDBJ whole genome shotgun (WGS) entry which is preliminary data.</text>
</comment>
<dbReference type="PIRSF" id="PIRSF002741">
    <property type="entry name" value="MppA"/>
    <property type="match status" value="1"/>
</dbReference>
<dbReference type="PANTHER" id="PTHR30290:SF10">
    <property type="entry name" value="PERIPLASMIC OLIGOPEPTIDE-BINDING PROTEIN-RELATED"/>
    <property type="match status" value="1"/>
</dbReference>
<dbReference type="Pfam" id="PF00496">
    <property type="entry name" value="SBP_bac_5"/>
    <property type="match status" value="1"/>
</dbReference>
<dbReference type="PROSITE" id="PS51257">
    <property type="entry name" value="PROKAR_LIPOPROTEIN"/>
    <property type="match status" value="1"/>
</dbReference>
<dbReference type="GO" id="GO:0030313">
    <property type="term" value="C:cell envelope"/>
    <property type="evidence" value="ECO:0007669"/>
    <property type="project" value="UniProtKB-SubCell"/>
</dbReference>
<comment type="similarity">
    <text evidence="2">Belongs to the bacterial solute-binding protein 5 family.</text>
</comment>
<feature type="signal peptide" evidence="5">
    <location>
        <begin position="1"/>
        <end position="22"/>
    </location>
</feature>
<dbReference type="PANTHER" id="PTHR30290">
    <property type="entry name" value="PERIPLASMIC BINDING COMPONENT OF ABC TRANSPORTER"/>
    <property type="match status" value="1"/>
</dbReference>
<dbReference type="GO" id="GO:1904680">
    <property type="term" value="F:peptide transmembrane transporter activity"/>
    <property type="evidence" value="ECO:0007669"/>
    <property type="project" value="TreeGrafter"/>
</dbReference>
<sequence length="549" mass="60000">MSKLRRAVTVGVVAALATFGVAACGGDSDTSSSGGGTGGEINVSMTSFPDYVDPQLSYTVEGWEVLWNVYTPLLTYKHAKGEEGTQVVPGLAKDMPNVSADGKTYKLTLRPNMKYSDGTPIKASDFTYAIQRLFKANSGGSVFYEGIVGAKDYADGKAPTISGITTDDATGDITIALEKPNGTFNNVLALMFAAPVPPSTPLDKDATNTPPASSGPFMISKVEAPQTLTMERNPNFKTVKDAGATEVTDANVDKITVTQNKSNSAQVTGVEQNTIDFMVDPPDADRLAEVKSKFGERFSLNDSINTYYFFMNNKTAPFNDVRVRQAVNYAIDPEALNRVFGGRLHPTQQILPPGMPGYEEYKLYPGPDMAKAKALIAEANPTDKDITVWTNDEPDRKRIGEYYHDLLTQLGFNATLKVVAGDVYFATIGNTSTPDLDTGFTDWYQDFPHPDDFFRPLLNGANILPTNNSNYSQVAIPENDAKMNQLSEQQLTDDVKKQYAALDKAYMEQAVWAPYGNEQKSTFVSDRIAFDKTIPHLLFNEDYSAFALK</sequence>
<organism evidence="7 8">
    <name type="scientific">Mycolicibacterium hodleri</name>
    <dbReference type="NCBI Taxonomy" id="49897"/>
    <lineage>
        <taxon>Bacteria</taxon>
        <taxon>Bacillati</taxon>
        <taxon>Actinomycetota</taxon>
        <taxon>Actinomycetes</taxon>
        <taxon>Mycobacteriales</taxon>
        <taxon>Mycobacteriaceae</taxon>
        <taxon>Mycolicibacterium</taxon>
    </lineage>
</organism>
<feature type="domain" description="Solute-binding protein family 5" evidence="6">
    <location>
        <begin position="86"/>
        <end position="462"/>
    </location>
</feature>
<dbReference type="GO" id="GO:0015833">
    <property type="term" value="P:peptide transport"/>
    <property type="evidence" value="ECO:0007669"/>
    <property type="project" value="TreeGrafter"/>
</dbReference>
<protein>
    <submittedName>
        <fullName evidence="7">ABC transporter substrate-binding protein</fullName>
    </submittedName>
</protein>
<evidence type="ECO:0000313" key="7">
    <source>
        <dbReference type="EMBL" id="TPG28193.1"/>
    </source>
</evidence>
<evidence type="ECO:0000259" key="6">
    <source>
        <dbReference type="Pfam" id="PF00496"/>
    </source>
</evidence>
<dbReference type="SUPFAM" id="SSF53850">
    <property type="entry name" value="Periplasmic binding protein-like II"/>
    <property type="match status" value="1"/>
</dbReference>
<reference evidence="7 8" key="1">
    <citation type="journal article" date="2019" name="Environ. Microbiol.">
        <title>Species interactions and distinct microbial communities in high Arctic permafrost affected cryosols are associated with the CH4 and CO2 gas fluxes.</title>
        <authorList>
            <person name="Altshuler I."/>
            <person name="Hamel J."/>
            <person name="Turney S."/>
            <person name="Magnuson E."/>
            <person name="Levesque R."/>
            <person name="Greer C."/>
            <person name="Whyte L.G."/>
        </authorList>
    </citation>
    <scope>NUCLEOTIDE SEQUENCE [LARGE SCALE GENOMIC DNA]</scope>
    <source>
        <strain evidence="7 8">S5.20</strain>
    </source>
</reference>
<evidence type="ECO:0000256" key="3">
    <source>
        <dbReference type="ARBA" id="ARBA00022448"/>
    </source>
</evidence>
<dbReference type="InterPro" id="IPR039424">
    <property type="entry name" value="SBP_5"/>
</dbReference>
<dbReference type="CDD" id="cd08506">
    <property type="entry name" value="PBP2_clavulanate_OppA2"/>
    <property type="match status" value="1"/>
</dbReference>
<name>A0A502DS46_9MYCO</name>
<evidence type="ECO:0000256" key="4">
    <source>
        <dbReference type="ARBA" id="ARBA00022729"/>
    </source>
</evidence>
<keyword evidence="3" id="KW-0813">Transport</keyword>
<dbReference type="Gene3D" id="3.40.190.10">
    <property type="entry name" value="Periplasmic binding protein-like II"/>
    <property type="match status" value="1"/>
</dbReference>
<dbReference type="Proteomes" id="UP000320095">
    <property type="component" value="Unassembled WGS sequence"/>
</dbReference>
<dbReference type="GO" id="GO:0043190">
    <property type="term" value="C:ATP-binding cassette (ABC) transporter complex"/>
    <property type="evidence" value="ECO:0007669"/>
    <property type="project" value="InterPro"/>
</dbReference>
<dbReference type="GO" id="GO:0042597">
    <property type="term" value="C:periplasmic space"/>
    <property type="evidence" value="ECO:0007669"/>
    <property type="project" value="UniProtKB-ARBA"/>
</dbReference>
<dbReference type="AlphaFoldDB" id="A0A502DS46"/>
<dbReference type="EMBL" id="RCZG01000019">
    <property type="protein sequence ID" value="TPG28193.1"/>
    <property type="molecule type" value="Genomic_DNA"/>
</dbReference>